<dbReference type="EMBL" id="CP013747">
    <property type="protein sequence ID" value="ALV41821.1"/>
    <property type="molecule type" value="Genomic_DNA"/>
</dbReference>
<dbReference type="AlphaFoldDB" id="A0A0U3QBR2"/>
<evidence type="ECO:0000313" key="2">
    <source>
        <dbReference type="EMBL" id="ALV41821.1"/>
    </source>
</evidence>
<feature type="region of interest" description="Disordered" evidence="1">
    <location>
        <begin position="122"/>
        <end position="141"/>
    </location>
</feature>
<organism evidence="2">
    <name type="scientific">Pseudarthrobacter sulfonivorans</name>
    <dbReference type="NCBI Taxonomy" id="121292"/>
    <lineage>
        <taxon>Bacteria</taxon>
        <taxon>Bacillati</taxon>
        <taxon>Actinomycetota</taxon>
        <taxon>Actinomycetes</taxon>
        <taxon>Micrococcales</taxon>
        <taxon>Micrococcaceae</taxon>
        <taxon>Pseudarthrobacter</taxon>
    </lineage>
</organism>
<accession>A0A0U3QBR2</accession>
<protein>
    <submittedName>
        <fullName evidence="2">Uncharacterized protein</fullName>
    </submittedName>
</protein>
<dbReference type="STRING" id="121292.AU252_12180"/>
<feature type="compositionally biased region" description="Polar residues" evidence="1">
    <location>
        <begin position="126"/>
        <end position="141"/>
    </location>
</feature>
<evidence type="ECO:0000313" key="3">
    <source>
        <dbReference type="Proteomes" id="UP000065151"/>
    </source>
</evidence>
<reference evidence="2 3" key="1">
    <citation type="submission" date="2015-12" db="EMBL/GenBank/DDBJ databases">
        <authorList>
            <person name="Shamseldin A."/>
            <person name="Moawad H."/>
            <person name="Abd El-Rahim W.M."/>
            <person name="Sadowsky M.J."/>
        </authorList>
    </citation>
    <scope>NUCLEOTIDE SEQUENCE [LARGE SCALE GENOMIC DNA]</scope>
    <source>
        <strain evidence="2 3">Ar51</strain>
    </source>
</reference>
<sequence length="191" mass="20640">MFADGELPVQSRTTPMWKSVSTDWRSDKMLAKVLCGAKGNGQNPLTAVGAARQRSGRTLTMNRLTRLVVASGAGLALALTASPALAAPPSDPGSNRAQVEHTETSNPDGSYTYEYRGATRNVDGHYTTNTRDQTTDGQSSFDYKTHYTLTDNLTKLSSQNTFTEDGVTCRANSQVVVTNGETRREKTHSSC</sequence>
<gene>
    <name evidence="2" type="ORF">AU252_12180</name>
</gene>
<evidence type="ECO:0000256" key="1">
    <source>
        <dbReference type="SAM" id="MobiDB-lite"/>
    </source>
</evidence>
<feature type="region of interest" description="Disordered" evidence="1">
    <location>
        <begin position="86"/>
        <end position="113"/>
    </location>
</feature>
<dbReference type="Proteomes" id="UP000065151">
    <property type="component" value="Chromosome"/>
</dbReference>
<name>A0A0U3QBR2_9MICC</name>
<dbReference type="KEGG" id="psul:AU252_12180"/>
<proteinExistence type="predicted"/>